<dbReference type="PANTHER" id="PTHR33823">
    <property type="entry name" value="RNA POLYMERASE-BINDING TRANSCRIPTION FACTOR DKSA-RELATED"/>
    <property type="match status" value="1"/>
</dbReference>
<dbReference type="AlphaFoldDB" id="A0A9X2WYZ3"/>
<evidence type="ECO:0000256" key="2">
    <source>
        <dbReference type="ARBA" id="ARBA00022771"/>
    </source>
</evidence>
<evidence type="ECO:0000313" key="7">
    <source>
        <dbReference type="Proteomes" id="UP001145353"/>
    </source>
</evidence>
<dbReference type="Proteomes" id="UP001145353">
    <property type="component" value="Unassembled WGS sequence"/>
</dbReference>
<feature type="domain" description="Zinc finger DksA/TraR C4-type" evidence="5">
    <location>
        <begin position="76"/>
        <end position="104"/>
    </location>
</feature>
<evidence type="ECO:0000256" key="4">
    <source>
        <dbReference type="PROSITE-ProRule" id="PRU00510"/>
    </source>
</evidence>
<organism evidence="6 7">
    <name type="scientific">Chromohalobacter moromii</name>
    <dbReference type="NCBI Taxonomy" id="2860329"/>
    <lineage>
        <taxon>Bacteria</taxon>
        <taxon>Pseudomonadati</taxon>
        <taxon>Pseudomonadota</taxon>
        <taxon>Gammaproteobacteria</taxon>
        <taxon>Oceanospirillales</taxon>
        <taxon>Halomonadaceae</taxon>
        <taxon>Chromohalobacter</taxon>
    </lineage>
</organism>
<keyword evidence="1" id="KW-0479">Metal-binding</keyword>
<evidence type="ECO:0000256" key="3">
    <source>
        <dbReference type="ARBA" id="ARBA00022833"/>
    </source>
</evidence>
<evidence type="ECO:0000259" key="5">
    <source>
        <dbReference type="Pfam" id="PF01258"/>
    </source>
</evidence>
<dbReference type="PROSITE" id="PS01102">
    <property type="entry name" value="ZF_DKSA_1"/>
    <property type="match status" value="1"/>
</dbReference>
<keyword evidence="7" id="KW-1185">Reference proteome</keyword>
<dbReference type="EMBL" id="JAHXDE010000001">
    <property type="protein sequence ID" value="MCT8504004.1"/>
    <property type="molecule type" value="Genomic_DNA"/>
</dbReference>
<keyword evidence="2" id="KW-0863">Zinc-finger</keyword>
<sequence>MQERKTRLETLRLELLDRIRYYEAHQHRTSGALDKDLDDQALEVRNDEVIARLEEEARTELAQVERALARLDAGVGDDCEKCGDPIAPERLEALPYTTRCKECADLP</sequence>
<evidence type="ECO:0000256" key="1">
    <source>
        <dbReference type="ARBA" id="ARBA00022723"/>
    </source>
</evidence>
<reference evidence="6" key="2">
    <citation type="journal article" date="2022" name="Syst. Appl. Microbiol.">
        <title>Chromohalobacter moromii sp. nov., a moderately halophilic bacterium isolated from lupine-based moromi fermentation.</title>
        <authorList>
            <person name="Lulf R.H."/>
            <person name="Hilgarth M."/>
            <person name="Ehrmann M.A."/>
        </authorList>
    </citation>
    <scope>NUCLEOTIDE SEQUENCE</scope>
    <source>
        <strain evidence="6">TMW 2.2304</strain>
    </source>
</reference>
<dbReference type="InterPro" id="IPR000962">
    <property type="entry name" value="Znf_DskA_TraR"/>
</dbReference>
<gene>
    <name evidence="6" type="ORF">KZO87_01255</name>
</gene>
<keyword evidence="3" id="KW-0862">Zinc</keyword>
<accession>A0A9X2WYZ3</accession>
<reference evidence="6" key="1">
    <citation type="submission" date="2021-07" db="EMBL/GenBank/DDBJ databases">
        <authorList>
            <person name="Luelf R.H."/>
        </authorList>
    </citation>
    <scope>NUCLEOTIDE SEQUENCE</scope>
    <source>
        <strain evidence="6">TMW 2.2304</strain>
    </source>
</reference>
<dbReference type="PANTHER" id="PTHR33823:SF4">
    <property type="entry name" value="GENERAL STRESS PROTEIN 16O"/>
    <property type="match status" value="1"/>
</dbReference>
<protein>
    <submittedName>
        <fullName evidence="6">TraR/DksA C4-type zinc finger protein</fullName>
    </submittedName>
</protein>
<feature type="zinc finger region" description="dksA C4-type" evidence="4">
    <location>
        <begin position="79"/>
        <end position="103"/>
    </location>
</feature>
<dbReference type="InterPro" id="IPR037187">
    <property type="entry name" value="DnaK_N"/>
</dbReference>
<dbReference type="PROSITE" id="PS51128">
    <property type="entry name" value="ZF_DKSA_2"/>
    <property type="match status" value="1"/>
</dbReference>
<dbReference type="Pfam" id="PF01258">
    <property type="entry name" value="zf-dskA_traR"/>
    <property type="match status" value="1"/>
</dbReference>
<dbReference type="InterPro" id="IPR020458">
    <property type="entry name" value="Znf_DskA_TraR_CS"/>
</dbReference>
<evidence type="ECO:0000313" key="6">
    <source>
        <dbReference type="EMBL" id="MCT8504004.1"/>
    </source>
</evidence>
<dbReference type="Gene3D" id="1.20.120.910">
    <property type="entry name" value="DksA, coiled-coil domain"/>
    <property type="match status" value="1"/>
</dbReference>
<comment type="caution">
    <text evidence="6">The sequence shown here is derived from an EMBL/GenBank/DDBJ whole genome shotgun (WGS) entry which is preliminary data.</text>
</comment>
<dbReference type="RefSeq" id="WP_247619879.1">
    <property type="nucleotide sequence ID" value="NZ_JAHXCZ010000001.1"/>
</dbReference>
<dbReference type="SUPFAM" id="SSF109635">
    <property type="entry name" value="DnaK suppressor protein DksA, alpha-hairpin domain"/>
    <property type="match status" value="1"/>
</dbReference>
<dbReference type="GO" id="GO:0008270">
    <property type="term" value="F:zinc ion binding"/>
    <property type="evidence" value="ECO:0007669"/>
    <property type="project" value="UniProtKB-KW"/>
</dbReference>
<dbReference type="SUPFAM" id="SSF57716">
    <property type="entry name" value="Glucocorticoid receptor-like (DNA-binding domain)"/>
    <property type="match status" value="1"/>
</dbReference>
<name>A0A9X2WYZ3_9GAMM</name>
<proteinExistence type="predicted"/>